<evidence type="ECO:0000256" key="7">
    <source>
        <dbReference type="NCBIfam" id="TIGR03825"/>
    </source>
</evidence>
<dbReference type="GO" id="GO:0015031">
    <property type="term" value="P:protein transport"/>
    <property type="evidence" value="ECO:0007669"/>
    <property type="project" value="UniProtKB-KW"/>
</dbReference>
<reference evidence="10" key="1">
    <citation type="journal article" date="2014" name="Int. J. Syst. Evol. Microbiol.">
        <title>Complete genome sequence of Corynebacterium casei LMG S-19264T (=DSM 44701T), isolated from a smear-ripened cheese.</title>
        <authorList>
            <consortium name="US DOE Joint Genome Institute (JGI-PGF)"/>
            <person name="Walter F."/>
            <person name="Albersmeier A."/>
            <person name="Kalinowski J."/>
            <person name="Ruckert C."/>
        </authorList>
    </citation>
    <scope>NUCLEOTIDE SEQUENCE</scope>
    <source>
        <strain evidence="10">CGMCC 1.15454</strain>
    </source>
</reference>
<keyword evidence="11" id="KW-1185">Reference proteome</keyword>
<evidence type="ECO:0000256" key="3">
    <source>
        <dbReference type="ARBA" id="ARBA00022448"/>
    </source>
</evidence>
<protein>
    <recommendedName>
        <fullName evidence="7">Flagellar assembly protein FliH</fullName>
    </recommendedName>
</protein>
<feature type="coiled-coil region" evidence="8">
    <location>
        <begin position="42"/>
        <end position="76"/>
    </location>
</feature>
<evidence type="ECO:0000256" key="8">
    <source>
        <dbReference type="SAM" id="Coils"/>
    </source>
</evidence>
<dbReference type="InterPro" id="IPR022524">
    <property type="entry name" value="FliH_Bacilli"/>
</dbReference>
<dbReference type="Proteomes" id="UP000621492">
    <property type="component" value="Unassembled WGS sequence"/>
</dbReference>
<evidence type="ECO:0000313" key="10">
    <source>
        <dbReference type="EMBL" id="GGB30271.1"/>
    </source>
</evidence>
<evidence type="ECO:0000313" key="11">
    <source>
        <dbReference type="Proteomes" id="UP000621492"/>
    </source>
</evidence>
<name>A0A9W5TU88_9BACI</name>
<proteinExistence type="inferred from homology"/>
<reference evidence="10" key="2">
    <citation type="submission" date="2020-09" db="EMBL/GenBank/DDBJ databases">
        <authorList>
            <person name="Sun Q."/>
            <person name="Zhou Y."/>
        </authorList>
    </citation>
    <scope>NUCLEOTIDE SEQUENCE</scope>
    <source>
        <strain evidence="10">CGMCC 1.15454</strain>
    </source>
</reference>
<evidence type="ECO:0000256" key="2">
    <source>
        <dbReference type="ARBA" id="ARBA00006602"/>
    </source>
</evidence>
<dbReference type="Pfam" id="PF02108">
    <property type="entry name" value="FliH"/>
    <property type="match status" value="1"/>
</dbReference>
<comment type="similarity">
    <text evidence="2">Belongs to the FliH family.</text>
</comment>
<dbReference type="AlphaFoldDB" id="A0A9W5TU88"/>
<keyword evidence="5" id="KW-0653">Protein transport</keyword>
<dbReference type="RefSeq" id="WP_188724608.1">
    <property type="nucleotide sequence ID" value="NZ_BMJD01000002.1"/>
</dbReference>
<dbReference type="GO" id="GO:0044781">
    <property type="term" value="P:bacterial-type flagellum organization"/>
    <property type="evidence" value="ECO:0007669"/>
    <property type="project" value="UniProtKB-KW"/>
</dbReference>
<dbReference type="EMBL" id="BMJD01000002">
    <property type="protein sequence ID" value="GGB30271.1"/>
    <property type="molecule type" value="Genomic_DNA"/>
</dbReference>
<evidence type="ECO:0000256" key="1">
    <source>
        <dbReference type="ARBA" id="ARBA00003041"/>
    </source>
</evidence>
<dbReference type="InterPro" id="IPR051472">
    <property type="entry name" value="T3SS_Stator/FliH"/>
</dbReference>
<evidence type="ECO:0000256" key="5">
    <source>
        <dbReference type="ARBA" id="ARBA00022927"/>
    </source>
</evidence>
<sequence>MSDTFLHNQPTSTGKRIKVVPIELIKQNPVKEENINSKENSYPVIQEQLQAARQELQQLEEKKKQMISEAQAVIAHDQAEWERTRESYIKQAQEEGYQDGFAAGKQESMEQHKQLLEKANQIVRTATTDYHAKLEQSEETIVDLAIHTAEKIINEKLTEDPTSFLSIVKAAIKEIKDQSTITVYVHPENYEFVLQHRDELVHLLHADTALTIYVNEELAKSGCVIEHPFGKIDASIDTQLQQLQEILHELALENEQ</sequence>
<dbReference type="PANTHER" id="PTHR34982:SF1">
    <property type="entry name" value="FLAGELLAR ASSEMBLY PROTEIN FLIH"/>
    <property type="match status" value="1"/>
</dbReference>
<keyword evidence="8" id="KW-0175">Coiled coil</keyword>
<keyword evidence="3" id="KW-0813">Transport</keyword>
<gene>
    <name evidence="10" type="ORF">GCM10011409_04510</name>
</gene>
<evidence type="ECO:0000259" key="9">
    <source>
        <dbReference type="Pfam" id="PF02108"/>
    </source>
</evidence>
<accession>A0A9W5TU88</accession>
<dbReference type="InterPro" id="IPR018035">
    <property type="entry name" value="Flagellar_FliH/T3SS_HrpE"/>
</dbReference>
<comment type="caution">
    <text evidence="10">The sequence shown here is derived from an EMBL/GenBank/DDBJ whole genome shotgun (WGS) entry which is preliminary data.</text>
</comment>
<comment type="function">
    <text evidence="1">Needed for flagellar regrowth and assembly.</text>
</comment>
<keyword evidence="4" id="KW-1005">Bacterial flagellum biogenesis</keyword>
<evidence type="ECO:0000256" key="4">
    <source>
        <dbReference type="ARBA" id="ARBA00022795"/>
    </source>
</evidence>
<evidence type="ECO:0000256" key="6">
    <source>
        <dbReference type="ARBA" id="ARBA00023225"/>
    </source>
</evidence>
<dbReference type="GO" id="GO:0005829">
    <property type="term" value="C:cytosol"/>
    <property type="evidence" value="ECO:0007669"/>
    <property type="project" value="TreeGrafter"/>
</dbReference>
<dbReference type="PANTHER" id="PTHR34982">
    <property type="entry name" value="YOP PROTEINS TRANSLOCATION PROTEIN L"/>
    <property type="match status" value="1"/>
</dbReference>
<feature type="domain" description="Flagellar assembly protein FliH/Type III secretion system HrpE" evidence="9">
    <location>
        <begin position="115"/>
        <end position="243"/>
    </location>
</feature>
<keyword evidence="6" id="KW-1006">Bacterial flagellum protein export</keyword>
<dbReference type="NCBIfam" id="TIGR03825">
    <property type="entry name" value="FliH_bacil"/>
    <property type="match status" value="1"/>
</dbReference>
<organism evidence="10 11">
    <name type="scientific">Lentibacillus populi</name>
    <dbReference type="NCBI Taxonomy" id="1827502"/>
    <lineage>
        <taxon>Bacteria</taxon>
        <taxon>Bacillati</taxon>
        <taxon>Bacillota</taxon>
        <taxon>Bacilli</taxon>
        <taxon>Bacillales</taxon>
        <taxon>Bacillaceae</taxon>
        <taxon>Lentibacillus</taxon>
    </lineage>
</organism>